<evidence type="ECO:0000313" key="2">
    <source>
        <dbReference type="EMBL" id="AAM71601.1"/>
    </source>
</evidence>
<accession>Q8KFH1</accession>
<evidence type="ECO:0000256" key="1">
    <source>
        <dbReference type="SAM" id="MobiDB-lite"/>
    </source>
</evidence>
<dbReference type="EMBL" id="AE006470">
    <property type="protein sequence ID" value="AAM71601.1"/>
    <property type="molecule type" value="Genomic_DNA"/>
</dbReference>
<dbReference type="Proteomes" id="UP000001007">
    <property type="component" value="Chromosome"/>
</dbReference>
<organism evidence="2 3">
    <name type="scientific">Chlorobaculum tepidum (strain ATCC 49652 / DSM 12025 / NBRC 103806 / TLS)</name>
    <name type="common">Chlorobium tepidum</name>
    <dbReference type="NCBI Taxonomy" id="194439"/>
    <lineage>
        <taxon>Bacteria</taxon>
        <taxon>Pseudomonadati</taxon>
        <taxon>Chlorobiota</taxon>
        <taxon>Chlorobiia</taxon>
        <taxon>Chlorobiales</taxon>
        <taxon>Chlorobiaceae</taxon>
        <taxon>Chlorobaculum</taxon>
    </lineage>
</organism>
<evidence type="ECO:0000313" key="3">
    <source>
        <dbReference type="Proteomes" id="UP000001007"/>
    </source>
</evidence>
<reference evidence="2 3" key="1">
    <citation type="journal article" date="2002" name="Proc. Natl. Acad. Sci. U.S.A.">
        <title>The complete genome sequence of Chlorobium tepidum TLS, a photosynthetic, anaerobic, green-sulfur bacterium.</title>
        <authorList>
            <person name="Eisen J.A."/>
            <person name="Nelson K.E."/>
            <person name="Paulsen I.T."/>
            <person name="Heidelberg J.F."/>
            <person name="Wu M."/>
            <person name="Dodson R.J."/>
            <person name="Deboy R."/>
            <person name="Gwinn M.L."/>
            <person name="Nelson W.C."/>
            <person name="Haft D.H."/>
            <person name="Hickey E.K."/>
            <person name="Peterson J.D."/>
            <person name="Durkin A.S."/>
            <person name="Kolonay J.L."/>
            <person name="Yang F."/>
            <person name="Holt I."/>
            <person name="Umayam L.A."/>
            <person name="Mason T."/>
            <person name="Brenner M."/>
            <person name="Shea T.P."/>
            <person name="Parksey D."/>
            <person name="Nierman W.C."/>
            <person name="Feldblyum T.V."/>
            <person name="Hansen C.L."/>
            <person name="Craven M.B."/>
            <person name="Radune D."/>
            <person name="Vamathevan J."/>
            <person name="Khouri H."/>
            <person name="White O."/>
            <person name="Gruber T.M."/>
            <person name="Ketchum K.A."/>
            <person name="Venter J.C."/>
            <person name="Tettelin H."/>
            <person name="Bryant D.A."/>
            <person name="Fraser C.M."/>
        </authorList>
    </citation>
    <scope>NUCLEOTIDE SEQUENCE [LARGE SCALE GENOMIC DNA]</scope>
    <source>
        <strain evidence="3">ATCC 49652 / DSM 12025 / NBRC 103806 / TLS</strain>
    </source>
</reference>
<dbReference type="AlphaFoldDB" id="Q8KFH1"/>
<proteinExistence type="predicted"/>
<dbReference type="EnsemblBacteria" id="AAM71601">
    <property type="protein sequence ID" value="AAM71601"/>
    <property type="gene ID" value="CT0355"/>
</dbReference>
<gene>
    <name evidence="2" type="ordered locus">CT0355</name>
</gene>
<name>Q8KFH1_CHLTE</name>
<sequence>MANYRQIASGADGRDYSDILIKLDRRTVSQVTSSTVIMLADNLIKNTPSTVPVANAPRLSKIDDSKSSSISSKLR</sequence>
<protein>
    <submittedName>
        <fullName evidence="2">Uncharacterized protein</fullName>
    </submittedName>
</protein>
<keyword evidence="3" id="KW-1185">Reference proteome</keyword>
<dbReference type="HOGENOM" id="CLU_2664432_0_0_10"/>
<dbReference type="KEGG" id="cte:CT0355"/>
<feature type="region of interest" description="Disordered" evidence="1">
    <location>
        <begin position="50"/>
        <end position="75"/>
    </location>
</feature>
<dbReference type="RefSeq" id="WP_010932047.1">
    <property type="nucleotide sequence ID" value="NC_002932.3"/>
</dbReference>